<accession>N2A4G1</accession>
<evidence type="ECO:0000313" key="1">
    <source>
        <dbReference type="EMBL" id="EMZ21343.1"/>
    </source>
</evidence>
<dbReference type="PATRIC" id="fig|1235802.3.peg.4869"/>
<dbReference type="EMBL" id="AQFT01000134">
    <property type="protein sequence ID" value="EMZ21343.1"/>
    <property type="molecule type" value="Genomic_DNA"/>
</dbReference>
<comment type="caution">
    <text evidence="1">The sequence shown here is derived from an EMBL/GenBank/DDBJ whole genome shotgun (WGS) entry which is preliminary data.</text>
</comment>
<keyword evidence="2" id="KW-1185">Reference proteome</keyword>
<dbReference type="HOGENOM" id="CLU_2584516_0_0_9"/>
<proteinExistence type="predicted"/>
<protein>
    <submittedName>
        <fullName evidence="1">Uncharacterized protein</fullName>
    </submittedName>
</protein>
<evidence type="ECO:0000313" key="2">
    <source>
        <dbReference type="Proteomes" id="UP000012589"/>
    </source>
</evidence>
<sequence>MDIQNITNKETATQNEQQFKSTKELIEEIIRLFADNIISISDANYILEETSKKLCMQPVTDVEEDIKKIYALRNRGIIKS</sequence>
<dbReference type="Proteomes" id="UP000012589">
    <property type="component" value="Unassembled WGS sequence"/>
</dbReference>
<dbReference type="AlphaFoldDB" id="N2A4G1"/>
<gene>
    <name evidence="1" type="ORF">C823_04591</name>
</gene>
<organism evidence="1 2">
    <name type="scientific">Eubacterium plexicaudatum ASF492</name>
    <dbReference type="NCBI Taxonomy" id="1235802"/>
    <lineage>
        <taxon>Bacteria</taxon>
        <taxon>Bacillati</taxon>
        <taxon>Bacillota</taxon>
        <taxon>Clostridia</taxon>
        <taxon>Eubacteriales</taxon>
        <taxon>Eubacteriaceae</taxon>
        <taxon>Eubacterium</taxon>
    </lineage>
</organism>
<name>N2A4G1_9FIRM</name>
<reference evidence="1 2" key="1">
    <citation type="journal article" date="2014" name="Genome Announc.">
        <title>Draft genome sequences of the altered schaedler flora, a defined bacterial community from gnotobiotic mice.</title>
        <authorList>
            <person name="Wannemuehler M.J."/>
            <person name="Overstreet A.M."/>
            <person name="Ward D.V."/>
            <person name="Phillips G.J."/>
        </authorList>
    </citation>
    <scope>NUCLEOTIDE SEQUENCE [LARGE SCALE GENOMIC DNA]</scope>
    <source>
        <strain evidence="1 2">ASF492</strain>
    </source>
</reference>